<dbReference type="PANTHER" id="PTHR10824">
    <property type="entry name" value="ACYL-COENZYME A THIOESTERASE-RELATED"/>
    <property type="match status" value="1"/>
</dbReference>
<proteinExistence type="inferred from homology"/>
<dbReference type="PIRSF" id="PIRSF016521">
    <property type="entry name" value="Acyl-CoA_hydro"/>
    <property type="match status" value="1"/>
</dbReference>
<evidence type="ECO:0000256" key="3">
    <source>
        <dbReference type="PIRSR" id="PIRSR016521-1"/>
    </source>
</evidence>
<dbReference type="FunFam" id="3.40.50.1820:FF:000024">
    <property type="entry name" value="acyl-coenzyme A thioesterase 4"/>
    <property type="match status" value="1"/>
</dbReference>
<name>A0A6P7ZVT7_9AMPH</name>
<comment type="similarity">
    <text evidence="1">Belongs to the C/M/P thioester hydrolase family.</text>
</comment>
<dbReference type="InterPro" id="IPR016662">
    <property type="entry name" value="Acyl-CoA_thioEstase_long-chain"/>
</dbReference>
<sequence>MIQLTVTPEVSLADEPLRIHVSGLEPLQVITLRASLIDEKGWCFQSRAFYRSNEAGEVNLERDASLGGDYNGVQPMGLICSLKPEKMFHRLLKRELMHSPFHIRLDLYNSFKVQSEPDVQPEASRIVERWYVAPGVQRIQIREGRVRGALFIPPGKGPFPGVIDMFGGIGGLIEFRGGLLASHGFVALSLAYFAYEDLPTKLNEIDLEYFEEAVDLLLRHPKVMDSGVGAVAVCKGAEIALAMATFLKKVIATVCINGPNGINGNSLRYQNTYVRGMPYIAEAIHFTSTGAVEMYNITEDPRKERNQDCILPVENAQGHILFIVGGKDRCFKSQLFAEEALLRMKQHGKKNGKLLLYPGAGHLIEPPGSPFCLMSYSYILPLPVMWGGELDAHSYAQEHSWREIQKFLRYHLGQSKGSKL</sequence>
<dbReference type="KEGG" id="muo:115482004"/>
<evidence type="ECO:0000313" key="7">
    <source>
        <dbReference type="RefSeq" id="XP_030077390.1"/>
    </source>
</evidence>
<dbReference type="GO" id="GO:0006637">
    <property type="term" value="P:acyl-CoA metabolic process"/>
    <property type="evidence" value="ECO:0007669"/>
    <property type="project" value="InterPro"/>
</dbReference>
<keyword evidence="6" id="KW-1185">Reference proteome</keyword>
<feature type="active site" description="Charge relay system" evidence="3">
    <location>
        <position position="362"/>
    </location>
</feature>
<evidence type="ECO:0000259" key="4">
    <source>
        <dbReference type="Pfam" id="PF04775"/>
    </source>
</evidence>
<dbReference type="InterPro" id="IPR006862">
    <property type="entry name" value="Thio_Ohase/aa_AcTrfase"/>
</dbReference>
<evidence type="ECO:0000256" key="1">
    <source>
        <dbReference type="ARBA" id="ARBA00006538"/>
    </source>
</evidence>
<dbReference type="InterPro" id="IPR042490">
    <property type="entry name" value="Thio_Ohase/BAAT_N"/>
</dbReference>
<dbReference type="Gene3D" id="3.40.50.1820">
    <property type="entry name" value="alpha/beta hydrolase"/>
    <property type="match status" value="1"/>
</dbReference>
<keyword evidence="2" id="KW-0276">Fatty acid metabolism</keyword>
<evidence type="ECO:0000313" key="9">
    <source>
        <dbReference type="RefSeq" id="XP_030077408.1"/>
    </source>
</evidence>
<dbReference type="GeneID" id="115482004"/>
<dbReference type="FunFam" id="2.60.40.2240:FF:000001">
    <property type="entry name" value="acyl-coenzyme A thioesterase 4"/>
    <property type="match status" value="1"/>
</dbReference>
<accession>A0A6P7ZVT7</accession>
<dbReference type="RefSeq" id="XP_030077390.1">
    <property type="nucleotide sequence ID" value="XM_030221530.1"/>
</dbReference>
<organism evidence="6 7">
    <name type="scientific">Microcaecilia unicolor</name>
    <dbReference type="NCBI Taxonomy" id="1415580"/>
    <lineage>
        <taxon>Eukaryota</taxon>
        <taxon>Metazoa</taxon>
        <taxon>Chordata</taxon>
        <taxon>Craniata</taxon>
        <taxon>Vertebrata</taxon>
        <taxon>Euteleostomi</taxon>
        <taxon>Amphibia</taxon>
        <taxon>Gymnophiona</taxon>
        <taxon>Siphonopidae</taxon>
        <taxon>Microcaecilia</taxon>
    </lineage>
</organism>
<dbReference type="Gene3D" id="2.60.40.2240">
    <property type="entry name" value="Acyl-CoA thioester hydrolase/BAAT N-terminal domain"/>
    <property type="match status" value="1"/>
</dbReference>
<dbReference type="AlphaFoldDB" id="A0A6P7ZVT7"/>
<evidence type="ECO:0000313" key="6">
    <source>
        <dbReference type="Proteomes" id="UP000515156"/>
    </source>
</evidence>
<dbReference type="OrthoDB" id="6347013at2759"/>
<feature type="domain" description="Acyl-CoA thioester hydrolase/bile acid-CoA amino acid N-acetyltransferase" evidence="4">
    <location>
        <begin position="14"/>
        <end position="143"/>
    </location>
</feature>
<dbReference type="PANTHER" id="PTHR10824:SF18">
    <property type="entry name" value="BILE ACID-COA:AMINO ACID N-ACYLTRANSFERASE"/>
    <property type="match status" value="1"/>
</dbReference>
<evidence type="ECO:0000259" key="5">
    <source>
        <dbReference type="Pfam" id="PF08840"/>
    </source>
</evidence>
<feature type="active site" description="Charge relay system" evidence="3">
    <location>
        <position position="234"/>
    </location>
</feature>
<dbReference type="SUPFAM" id="SSF53474">
    <property type="entry name" value="alpha/beta-Hydrolases"/>
    <property type="match status" value="1"/>
</dbReference>
<dbReference type="GO" id="GO:0047617">
    <property type="term" value="F:fatty acyl-CoA hydrolase activity"/>
    <property type="evidence" value="ECO:0007669"/>
    <property type="project" value="TreeGrafter"/>
</dbReference>
<dbReference type="GO" id="GO:0006631">
    <property type="term" value="P:fatty acid metabolic process"/>
    <property type="evidence" value="ECO:0007669"/>
    <property type="project" value="UniProtKB-KW"/>
</dbReference>
<evidence type="ECO:0000313" key="8">
    <source>
        <dbReference type="RefSeq" id="XP_030077399.1"/>
    </source>
</evidence>
<dbReference type="Proteomes" id="UP000515156">
    <property type="component" value="Chromosome 1"/>
</dbReference>
<dbReference type="RefSeq" id="XP_030077399.1">
    <property type="nucleotide sequence ID" value="XM_030221539.1"/>
</dbReference>
<reference evidence="7 8" key="1">
    <citation type="submission" date="2025-04" db="UniProtKB">
        <authorList>
            <consortium name="RefSeq"/>
        </authorList>
    </citation>
    <scope>IDENTIFICATION</scope>
</reference>
<dbReference type="GO" id="GO:0005777">
    <property type="term" value="C:peroxisome"/>
    <property type="evidence" value="ECO:0007669"/>
    <property type="project" value="TreeGrafter"/>
</dbReference>
<feature type="domain" description="BAAT/Acyl-CoA thioester hydrolase C-terminal" evidence="5">
    <location>
        <begin position="205"/>
        <end position="414"/>
    </location>
</feature>
<feature type="active site" description="Charge relay system" evidence="3">
    <location>
        <position position="328"/>
    </location>
</feature>
<dbReference type="InterPro" id="IPR014940">
    <property type="entry name" value="BAAT_C"/>
</dbReference>
<evidence type="ECO:0000256" key="2">
    <source>
        <dbReference type="ARBA" id="ARBA00022832"/>
    </source>
</evidence>
<dbReference type="CTD" id="570"/>
<dbReference type="RefSeq" id="XP_030077408.1">
    <property type="nucleotide sequence ID" value="XM_030221548.1"/>
</dbReference>
<dbReference type="Pfam" id="PF08840">
    <property type="entry name" value="BAAT_C"/>
    <property type="match status" value="1"/>
</dbReference>
<protein>
    <submittedName>
        <fullName evidence="7 8">Bile acid-CoA:amino acid N-acyltransferase</fullName>
    </submittedName>
</protein>
<keyword evidence="2" id="KW-0443">Lipid metabolism</keyword>
<dbReference type="Pfam" id="PF04775">
    <property type="entry name" value="Bile_Hydr_Trans"/>
    <property type="match status" value="1"/>
</dbReference>
<gene>
    <name evidence="7 8 9" type="primary">BAAT</name>
</gene>
<dbReference type="InterPro" id="IPR029058">
    <property type="entry name" value="AB_hydrolase_fold"/>
</dbReference>